<dbReference type="InterPro" id="IPR036561">
    <property type="entry name" value="MAM33_sf"/>
</dbReference>
<dbReference type="Proteomes" id="UP000623129">
    <property type="component" value="Unassembled WGS sequence"/>
</dbReference>
<evidence type="ECO:0000313" key="1">
    <source>
        <dbReference type="EMBL" id="KAF3327163.1"/>
    </source>
</evidence>
<dbReference type="PANTHER" id="PTHR10826:SF1">
    <property type="entry name" value="COMPLEMENT COMPONENT 1 Q SUBCOMPONENT-BINDING PROTEIN, MITOCHONDRIAL"/>
    <property type="match status" value="1"/>
</dbReference>
<protein>
    <submittedName>
        <fullName evidence="1">Mitochondrial acidic protein mam33</fullName>
    </submittedName>
</protein>
<dbReference type="Gene3D" id="3.10.280.10">
    <property type="entry name" value="Mitochondrial glycoprotein"/>
    <property type="match status" value="1"/>
</dbReference>
<dbReference type="Pfam" id="PF02330">
    <property type="entry name" value="MAM33"/>
    <property type="match status" value="1"/>
</dbReference>
<accession>A0A833VKT0</accession>
<evidence type="ECO:0000313" key="2">
    <source>
        <dbReference type="Proteomes" id="UP000623129"/>
    </source>
</evidence>
<dbReference type="EMBL" id="SWLB01000017">
    <property type="protein sequence ID" value="KAF3327163.1"/>
    <property type="molecule type" value="Genomic_DNA"/>
</dbReference>
<gene>
    <name evidence="1" type="ORF">FCM35_KLT07281</name>
</gene>
<comment type="caution">
    <text evidence="1">The sequence shown here is derived from an EMBL/GenBank/DDBJ whole genome shotgun (WGS) entry which is preliminary data.</text>
</comment>
<organism evidence="1 2">
    <name type="scientific">Carex littledalei</name>
    <dbReference type="NCBI Taxonomy" id="544730"/>
    <lineage>
        <taxon>Eukaryota</taxon>
        <taxon>Viridiplantae</taxon>
        <taxon>Streptophyta</taxon>
        <taxon>Embryophyta</taxon>
        <taxon>Tracheophyta</taxon>
        <taxon>Spermatophyta</taxon>
        <taxon>Magnoliopsida</taxon>
        <taxon>Liliopsida</taxon>
        <taxon>Poales</taxon>
        <taxon>Cyperaceae</taxon>
        <taxon>Cyperoideae</taxon>
        <taxon>Cariceae</taxon>
        <taxon>Carex</taxon>
        <taxon>Carex subgen. Euthyceras</taxon>
    </lineage>
</organism>
<name>A0A833VKT0_9POAL</name>
<reference evidence="1" key="1">
    <citation type="submission" date="2020-01" db="EMBL/GenBank/DDBJ databases">
        <title>Genome sequence of Kobresia littledalei, the first chromosome-level genome in the family Cyperaceae.</title>
        <authorList>
            <person name="Qu G."/>
        </authorList>
    </citation>
    <scope>NUCLEOTIDE SEQUENCE</scope>
    <source>
        <strain evidence="1">C.B.Clarke</strain>
        <tissue evidence="1">Leaf</tissue>
    </source>
</reference>
<dbReference type="SUPFAM" id="SSF54529">
    <property type="entry name" value="Mitochondrial glycoprotein MAM33-like"/>
    <property type="match status" value="1"/>
</dbReference>
<dbReference type="GO" id="GO:0005759">
    <property type="term" value="C:mitochondrial matrix"/>
    <property type="evidence" value="ECO:0007669"/>
    <property type="project" value="InterPro"/>
</dbReference>
<dbReference type="InterPro" id="IPR003428">
    <property type="entry name" value="MAM33"/>
</dbReference>
<proteinExistence type="predicted"/>
<dbReference type="OrthoDB" id="278212at2759"/>
<dbReference type="AlphaFoldDB" id="A0A833VKT0"/>
<dbReference type="PANTHER" id="PTHR10826">
    <property type="entry name" value="COMPLEMENT COMPONENT 1"/>
    <property type="match status" value="1"/>
</dbReference>
<keyword evidence="2" id="KW-1185">Reference proteome</keyword>
<sequence length="207" mass="23199">MALQFLRRLATAPLLADGGLLLALRSELNHELTHQSRQEAIVPSNFTLEYNAPRSQDVLLRRRDASSHDEVVVSALPGPLRYYGEEAPSQEVRMKVCVKKPAFGPVVRFDCCVFDRSVNVGGTSSDFDVRGAWYHSSVNELGIGGKYLGPEYSTLDPKLQQAFKEYLVSRGITTELTDFLLKHLHNKEQGQYVNWLQTLEAAFAKDS</sequence>